<proteinExistence type="predicted"/>
<name>A0A2S5CHZ4_9GAMM</name>
<accession>A0A2S5CHZ4</accession>
<dbReference type="EMBL" id="PGFZ01000011">
    <property type="protein sequence ID" value="POZ50425.1"/>
    <property type="molecule type" value="Genomic_DNA"/>
</dbReference>
<protein>
    <submittedName>
        <fullName evidence="1">Uncharacterized protein</fullName>
    </submittedName>
</protein>
<reference evidence="1 2" key="1">
    <citation type="submission" date="2017-11" db="EMBL/GenBank/DDBJ databases">
        <title>Draft Genome Sequence of Methylobacter psychrotolerans Sph1T, an Obligate Methanotroph from Low-Temperature Environments.</title>
        <authorList>
            <person name="Oshkin I.Y."/>
            <person name="Miroshnikov K."/>
            <person name="Belova S.E."/>
            <person name="Korzhenkov A."/>
            <person name="Toshchakov S.V."/>
            <person name="Dedysh S.N."/>
        </authorList>
    </citation>
    <scope>NUCLEOTIDE SEQUENCE [LARGE SCALE GENOMIC DNA]</scope>
    <source>
        <strain evidence="1 2">Sph1</strain>
    </source>
</reference>
<organism evidence="1 2">
    <name type="scientific">Methylovulum psychrotolerans</name>
    <dbReference type="NCBI Taxonomy" id="1704499"/>
    <lineage>
        <taxon>Bacteria</taxon>
        <taxon>Pseudomonadati</taxon>
        <taxon>Pseudomonadota</taxon>
        <taxon>Gammaproteobacteria</taxon>
        <taxon>Methylococcales</taxon>
        <taxon>Methylococcaceae</taxon>
        <taxon>Methylovulum</taxon>
    </lineage>
</organism>
<dbReference type="Proteomes" id="UP000237423">
    <property type="component" value="Unassembled WGS sequence"/>
</dbReference>
<sequence length="101" mass="11278">MGFGARASCPQERARCPRSKFAKAISCKFLENGYETVSVMARQAFQVFTPLNSRLIPTHTTKTIQGAKPAGLLPSKLRALHEKNTFSNASSTKPERRHRFI</sequence>
<gene>
    <name evidence="1" type="ORF">AADEFJLK_03838</name>
</gene>
<evidence type="ECO:0000313" key="1">
    <source>
        <dbReference type="EMBL" id="POZ50425.1"/>
    </source>
</evidence>
<evidence type="ECO:0000313" key="2">
    <source>
        <dbReference type="Proteomes" id="UP000237423"/>
    </source>
</evidence>
<comment type="caution">
    <text evidence="1">The sequence shown here is derived from an EMBL/GenBank/DDBJ whole genome shotgun (WGS) entry which is preliminary data.</text>
</comment>
<dbReference type="AlphaFoldDB" id="A0A2S5CHZ4"/>